<keyword evidence="7" id="KW-0804">Transcription</keyword>
<feature type="chain" id="PRO_5001499694" description="histone acetyltransferase" evidence="11">
    <location>
        <begin position="18"/>
        <end position="801"/>
    </location>
</feature>
<evidence type="ECO:0000256" key="3">
    <source>
        <dbReference type="ARBA" id="ARBA00022679"/>
    </source>
</evidence>
<dbReference type="SMART" id="SM01250">
    <property type="entry name" value="KAT11"/>
    <property type="match status" value="1"/>
</dbReference>
<dbReference type="GO" id="GO:0006355">
    <property type="term" value="P:regulation of DNA-templated transcription"/>
    <property type="evidence" value="ECO:0007669"/>
    <property type="project" value="InterPro"/>
</dbReference>
<feature type="region of interest" description="Disordered" evidence="10">
    <location>
        <begin position="730"/>
        <end position="801"/>
    </location>
</feature>
<protein>
    <recommendedName>
        <fullName evidence="2">histone acetyltransferase</fullName>
        <ecNumber evidence="2">2.3.1.48</ecNumber>
    </recommendedName>
</protein>
<evidence type="ECO:0000313" key="12">
    <source>
        <dbReference type="EMBL" id="EYE98482.1"/>
    </source>
</evidence>
<sequence>MRLSLFIAGAFVSTAVGISPEFQNVLQNTHKSNEYGYPTDFTRGIMPIPVHSHNDYWRDIPFYTGLSEGCISTEADVWLYNGTLFVGHDESSLTSTRTLESLYINPILDVLRRQNPESRFVSEATKHGVFDTVRDQTLYFFIDVKTAGPETFDAVISALKPLREEGYLTFLKDNRTMNYGPVTVIGTGNTPLKKVASTANRDYFYDAPLDALNDPEYKGITSQISPIASTSFKDAVGVVTSDTDPILNDEQTKAIRSQITIAKERGIGASMTDADLGELLAQVLPAGIKITVRHVSSTPTPCSALFAAPPGEEPEATFCANHFLSVSVNKDDHNDSNGKGSEIIVFGMEVLVYSTAHLTTIFVSKADSTGHLNLLQPMSKVSLLRLISNTFLSFLLRTHQQPGVRLVLSLFARAQNQYLFPGSIHNPGKHVLDDRGLIKWWCRVADLILREYEPESGGYEKGLLDRTMESAKSSATAFLIVPGCDKFETRGFFPPAAKKDDKERPRWVSSYPVCQLCDNPEAPPRCLIPRLPDDPKTRFLIDLDDELPELKEPEEQSKRPPGQWRSIRSLDQFWEMMSFRQECSAGRLVGFLWLVVNPPGLENSVQMTSSRVVTGGTGKEVTEFTAFQSAPTEEESKTSPSKDALNDDKTQALLPQLQETQKQTTEQPPFHWPEGGRGDAVLSEADYKAAVDFLLTQDFDNEELSIASTKEWTEELASITDQLWMGKHVEGRNTSTGQPTSQTSQTTNLMSSGLVRKRTKEDQGQDTAKVGDGAAATSEPAQSSLGVNVLGTNLIRKKKKT</sequence>
<gene>
    <name evidence="12" type="ORF">EURHEDRAFT_528405</name>
</gene>
<reference evidence="13" key="1">
    <citation type="journal article" date="2014" name="Nat. Commun.">
        <title>Genomic adaptations of the halophilic Dead Sea filamentous fungus Eurotium rubrum.</title>
        <authorList>
            <person name="Kis-Papo T."/>
            <person name="Weig A.R."/>
            <person name="Riley R."/>
            <person name="Persoh D."/>
            <person name="Salamov A."/>
            <person name="Sun H."/>
            <person name="Lipzen A."/>
            <person name="Wasser S.P."/>
            <person name="Rambold G."/>
            <person name="Grigoriev I.V."/>
            <person name="Nevo E."/>
        </authorList>
    </citation>
    <scope>NUCLEOTIDE SEQUENCE [LARGE SCALE GENOMIC DNA]</scope>
    <source>
        <strain evidence="13">CBS 135680</strain>
    </source>
</reference>
<dbReference type="PANTHER" id="PTHR31571:SF2">
    <property type="entry name" value="HISTONE ACETYLTRANSFERASE RTT109"/>
    <property type="match status" value="1"/>
</dbReference>
<keyword evidence="11" id="KW-0732">Signal</keyword>
<dbReference type="OrthoDB" id="3361892at2759"/>
<keyword evidence="3" id="KW-0808">Transferase</keyword>
<dbReference type="RefSeq" id="XP_040642170.1">
    <property type="nucleotide sequence ID" value="XM_040787060.1"/>
</dbReference>
<dbReference type="GeneID" id="63702184"/>
<dbReference type="EC" id="2.3.1.48" evidence="2"/>
<dbReference type="EMBL" id="KK088413">
    <property type="protein sequence ID" value="EYE98482.1"/>
    <property type="molecule type" value="Genomic_DNA"/>
</dbReference>
<organism evidence="12 13">
    <name type="scientific">Aspergillus ruber (strain CBS 135680)</name>
    <dbReference type="NCBI Taxonomy" id="1388766"/>
    <lineage>
        <taxon>Eukaryota</taxon>
        <taxon>Fungi</taxon>
        <taxon>Dikarya</taxon>
        <taxon>Ascomycota</taxon>
        <taxon>Pezizomycotina</taxon>
        <taxon>Eurotiomycetes</taxon>
        <taxon>Eurotiomycetidae</taxon>
        <taxon>Eurotiales</taxon>
        <taxon>Aspergillaceae</taxon>
        <taxon>Aspergillus</taxon>
        <taxon>Aspergillus subgen. Aspergillus</taxon>
    </lineage>
</organism>
<dbReference type="GO" id="GO:0006974">
    <property type="term" value="P:DNA damage response"/>
    <property type="evidence" value="ECO:0007669"/>
    <property type="project" value="UniProtKB-KW"/>
</dbReference>
<dbReference type="AlphaFoldDB" id="A0A017SNG2"/>
<evidence type="ECO:0000256" key="9">
    <source>
        <dbReference type="ARBA" id="ARBA00048940"/>
    </source>
</evidence>
<evidence type="ECO:0000256" key="5">
    <source>
        <dbReference type="ARBA" id="ARBA00022990"/>
    </source>
</evidence>
<accession>A0A017SNG2</accession>
<comment type="catalytic activity">
    <reaction evidence="9">
        <text>L-lysyl-[histone] + acetyl-CoA = N(6)-acetyl-L-lysyl-[histone] + CoA + H(+)</text>
        <dbReference type="Rhea" id="RHEA:21992"/>
        <dbReference type="Rhea" id="RHEA-COMP:9845"/>
        <dbReference type="Rhea" id="RHEA-COMP:11338"/>
        <dbReference type="ChEBI" id="CHEBI:15378"/>
        <dbReference type="ChEBI" id="CHEBI:29969"/>
        <dbReference type="ChEBI" id="CHEBI:57287"/>
        <dbReference type="ChEBI" id="CHEBI:57288"/>
        <dbReference type="ChEBI" id="CHEBI:61930"/>
        <dbReference type="EC" id="2.3.1.48"/>
    </reaction>
    <physiologicalReaction direction="left-to-right" evidence="9">
        <dbReference type="Rhea" id="RHEA:21993"/>
    </physiologicalReaction>
</comment>
<comment type="subcellular location">
    <subcellularLocation>
        <location evidence="1">Nucleus</location>
    </subcellularLocation>
</comment>
<name>A0A017SNG2_ASPRC</name>
<evidence type="ECO:0000256" key="1">
    <source>
        <dbReference type="ARBA" id="ARBA00004123"/>
    </source>
</evidence>
<keyword evidence="13" id="KW-1185">Reference proteome</keyword>
<evidence type="ECO:0000256" key="10">
    <source>
        <dbReference type="SAM" id="MobiDB-lite"/>
    </source>
</evidence>
<evidence type="ECO:0000256" key="8">
    <source>
        <dbReference type="ARBA" id="ARBA00023242"/>
    </source>
</evidence>
<dbReference type="InterPro" id="IPR013178">
    <property type="entry name" value="Histone_AcTrfase_Rtt109/CBP"/>
</dbReference>
<proteinExistence type="predicted"/>
<keyword evidence="6" id="KW-0805">Transcription regulation</keyword>
<keyword evidence="4" id="KW-0227">DNA damage</keyword>
<evidence type="ECO:0000256" key="6">
    <source>
        <dbReference type="ARBA" id="ARBA00023015"/>
    </source>
</evidence>
<dbReference type="GO" id="GO:0005634">
    <property type="term" value="C:nucleus"/>
    <property type="evidence" value="ECO:0007669"/>
    <property type="project" value="UniProtKB-SubCell"/>
</dbReference>
<feature type="signal peptide" evidence="11">
    <location>
        <begin position="1"/>
        <end position="17"/>
    </location>
</feature>
<evidence type="ECO:0000256" key="4">
    <source>
        <dbReference type="ARBA" id="ARBA00022763"/>
    </source>
</evidence>
<evidence type="ECO:0000256" key="2">
    <source>
        <dbReference type="ARBA" id="ARBA00013184"/>
    </source>
</evidence>
<keyword evidence="5" id="KW-0007">Acetylation</keyword>
<dbReference type="HOGENOM" id="CLU_351232_0_0_1"/>
<evidence type="ECO:0000256" key="7">
    <source>
        <dbReference type="ARBA" id="ARBA00023163"/>
    </source>
</evidence>
<dbReference type="Proteomes" id="UP000019804">
    <property type="component" value="Unassembled WGS sequence"/>
</dbReference>
<dbReference type="PROSITE" id="PS51728">
    <property type="entry name" value="RTT109_HAT"/>
    <property type="match status" value="1"/>
</dbReference>
<evidence type="ECO:0000313" key="13">
    <source>
        <dbReference type="Proteomes" id="UP000019804"/>
    </source>
</evidence>
<dbReference type="InterPro" id="IPR016849">
    <property type="entry name" value="Rtt109"/>
</dbReference>
<feature type="compositionally biased region" description="Low complexity" evidence="10">
    <location>
        <begin position="734"/>
        <end position="747"/>
    </location>
</feature>
<dbReference type="GO" id="GO:0032931">
    <property type="term" value="F:histone H3K56 acetyltransferase activity"/>
    <property type="evidence" value="ECO:0007669"/>
    <property type="project" value="TreeGrafter"/>
</dbReference>
<dbReference type="Pfam" id="PF08214">
    <property type="entry name" value="HAT_KAT11"/>
    <property type="match status" value="1"/>
</dbReference>
<dbReference type="STRING" id="1388766.A0A017SNG2"/>
<evidence type="ECO:0000256" key="11">
    <source>
        <dbReference type="SAM" id="SignalP"/>
    </source>
</evidence>
<keyword evidence="8" id="KW-0539">Nucleus</keyword>
<dbReference type="InterPro" id="IPR051236">
    <property type="entry name" value="HAT_RTT109-like"/>
</dbReference>
<dbReference type="PANTHER" id="PTHR31571">
    <property type="entry name" value="ALTERED INHERITANCE OF MITOCHONDRIA PROTEIN 6"/>
    <property type="match status" value="1"/>
</dbReference>